<keyword evidence="6 9" id="KW-1133">Transmembrane helix</keyword>
<keyword evidence="7 9" id="KW-0472">Membrane</keyword>
<feature type="transmembrane region" description="Helical" evidence="9">
    <location>
        <begin position="256"/>
        <end position="279"/>
    </location>
</feature>
<dbReference type="Proteomes" id="UP000326725">
    <property type="component" value="Unassembled WGS sequence"/>
</dbReference>
<dbReference type="InterPro" id="IPR038377">
    <property type="entry name" value="Na/Glc_symporter_sf"/>
</dbReference>
<feature type="transmembrane region" description="Helical" evidence="9">
    <location>
        <begin position="432"/>
        <end position="453"/>
    </location>
</feature>
<keyword evidence="5" id="KW-0769">Symport</keyword>
<feature type="transmembrane region" description="Helical" evidence="9">
    <location>
        <begin position="393"/>
        <end position="412"/>
    </location>
</feature>
<evidence type="ECO:0008006" key="12">
    <source>
        <dbReference type="Google" id="ProtNLM"/>
    </source>
</evidence>
<feature type="transmembrane region" description="Helical" evidence="9">
    <location>
        <begin position="213"/>
        <end position="235"/>
    </location>
</feature>
<dbReference type="Pfam" id="PF00474">
    <property type="entry name" value="SSF"/>
    <property type="match status" value="1"/>
</dbReference>
<dbReference type="PROSITE" id="PS50283">
    <property type="entry name" value="NA_SOLUT_SYMP_3"/>
    <property type="match status" value="1"/>
</dbReference>
<dbReference type="PANTHER" id="PTHR48086">
    <property type="entry name" value="SODIUM/PROLINE SYMPORTER-RELATED"/>
    <property type="match status" value="1"/>
</dbReference>
<evidence type="ECO:0000256" key="1">
    <source>
        <dbReference type="ARBA" id="ARBA00004141"/>
    </source>
</evidence>
<feature type="transmembrane region" description="Helical" evidence="9">
    <location>
        <begin position="153"/>
        <end position="172"/>
    </location>
</feature>
<comment type="similarity">
    <text evidence="2 8">Belongs to the sodium:solute symporter (SSF) (TC 2.A.21) family.</text>
</comment>
<dbReference type="GO" id="GO:0005886">
    <property type="term" value="C:plasma membrane"/>
    <property type="evidence" value="ECO:0007669"/>
    <property type="project" value="TreeGrafter"/>
</dbReference>
<dbReference type="EMBL" id="CABVOU010000027">
    <property type="protein sequence ID" value="VVZ95039.1"/>
    <property type="molecule type" value="Genomic_DNA"/>
</dbReference>
<dbReference type="PANTHER" id="PTHR48086:SF10">
    <property type="entry name" value="AGR155CP"/>
    <property type="match status" value="1"/>
</dbReference>
<dbReference type="GO" id="GO:0015293">
    <property type="term" value="F:symporter activity"/>
    <property type="evidence" value="ECO:0007669"/>
    <property type="project" value="UniProtKB-KW"/>
</dbReference>
<feature type="transmembrane region" description="Helical" evidence="9">
    <location>
        <begin position="68"/>
        <end position="91"/>
    </location>
</feature>
<dbReference type="AlphaFoldDB" id="A0A5K1IAP8"/>
<dbReference type="InterPro" id="IPR001734">
    <property type="entry name" value="Na/solute_symporter"/>
</dbReference>
<dbReference type="Gene3D" id="1.20.1730.10">
    <property type="entry name" value="Sodium/glucose cotransporter"/>
    <property type="match status" value="1"/>
</dbReference>
<evidence type="ECO:0000256" key="9">
    <source>
        <dbReference type="SAM" id="Phobius"/>
    </source>
</evidence>
<evidence type="ECO:0000256" key="3">
    <source>
        <dbReference type="ARBA" id="ARBA00022448"/>
    </source>
</evidence>
<evidence type="ECO:0000256" key="2">
    <source>
        <dbReference type="ARBA" id="ARBA00006434"/>
    </source>
</evidence>
<feature type="transmembrane region" description="Helical" evidence="9">
    <location>
        <begin position="338"/>
        <end position="359"/>
    </location>
</feature>
<organism evidence="10 11">
    <name type="scientific">Halomonas lysinitropha</name>
    <dbReference type="NCBI Taxonomy" id="2607506"/>
    <lineage>
        <taxon>Bacteria</taxon>
        <taxon>Pseudomonadati</taxon>
        <taxon>Pseudomonadota</taxon>
        <taxon>Gammaproteobacteria</taxon>
        <taxon>Oceanospirillales</taxon>
        <taxon>Halomonadaceae</taxon>
        <taxon>Halomonas</taxon>
    </lineage>
</organism>
<evidence type="ECO:0000256" key="6">
    <source>
        <dbReference type="ARBA" id="ARBA00022989"/>
    </source>
</evidence>
<feature type="transmembrane region" description="Helical" evidence="9">
    <location>
        <begin position="6"/>
        <end position="23"/>
    </location>
</feature>
<feature type="transmembrane region" description="Helical" evidence="9">
    <location>
        <begin position="365"/>
        <end position="386"/>
    </location>
</feature>
<sequence length="467" mass="47977">MPYLTSAVLGAALLCFAVLGLRARWADGPLDDYVTARNSQGAQAIGLSFLASSMGAWILFAPPEIGAFVGPVALAGYAIGSSLPFLVLGLYGPAIRRYLPQGRSIGEFAEACYGVGVRRWVSFVSVAYMACFLAAELTAIGAIAALLSDVPPSLVILGLAVVTLAYTTVGGLRASLATDRWQAWLLLALLVLVGGVAWWWLPPMPAEAVMPSVPAGSALSVALTLVIAVTAANLFHQGYWQRIWAAEDDRALGRGALLGATSSLLVVMAIGGLGMLAAMQGLALGEPPIPFFALLSAAPAWLGLPALVLAVTLVASSVDTLQNAIASMAVASSGRRGLSVRAARLATVALMVPVVWVALQGFSVLRLFLIADLLCAAIVVPVLLGLWQRMSPLAAVGGGLAGLFGAVLPGWVTQGSLSAGVLAASFPGSIPTLAPFLGALLASTLVSLLIAWLRPGVRLHLASKGDT</sequence>
<reference evidence="10 11" key="1">
    <citation type="submission" date="2019-09" db="EMBL/GenBank/DDBJ databases">
        <authorList>
            <person name="Criscuolo A."/>
        </authorList>
    </citation>
    <scope>NUCLEOTIDE SEQUENCE [LARGE SCALE GENOMIC DNA]</scope>
    <source>
        <strain evidence="11">3(2)</strain>
    </source>
</reference>
<name>A0A5K1IAP8_9GAMM</name>
<evidence type="ECO:0000256" key="4">
    <source>
        <dbReference type="ARBA" id="ARBA00022692"/>
    </source>
</evidence>
<accession>A0A5K1IAP8</accession>
<evidence type="ECO:0000256" key="5">
    <source>
        <dbReference type="ARBA" id="ARBA00022847"/>
    </source>
</evidence>
<evidence type="ECO:0000313" key="11">
    <source>
        <dbReference type="Proteomes" id="UP000326725"/>
    </source>
</evidence>
<gene>
    <name evidence="10" type="ORF">HALO32_01103</name>
</gene>
<evidence type="ECO:0000313" key="10">
    <source>
        <dbReference type="EMBL" id="VVZ95039.1"/>
    </source>
</evidence>
<protein>
    <recommendedName>
        <fullName evidence="12">Sodium:solute symporter</fullName>
    </recommendedName>
</protein>
<keyword evidence="3" id="KW-0813">Transport</keyword>
<feature type="transmembrane region" description="Helical" evidence="9">
    <location>
        <begin position="44"/>
        <end position="62"/>
    </location>
</feature>
<evidence type="ECO:0000256" key="7">
    <source>
        <dbReference type="ARBA" id="ARBA00023136"/>
    </source>
</evidence>
<comment type="subcellular location">
    <subcellularLocation>
        <location evidence="1">Membrane</location>
        <topology evidence="1">Multi-pass membrane protein</topology>
    </subcellularLocation>
</comment>
<proteinExistence type="inferred from homology"/>
<feature type="transmembrane region" description="Helical" evidence="9">
    <location>
        <begin position="291"/>
        <end position="318"/>
    </location>
</feature>
<dbReference type="InterPro" id="IPR050277">
    <property type="entry name" value="Sodium:Solute_Symporter"/>
</dbReference>
<feature type="transmembrane region" description="Helical" evidence="9">
    <location>
        <begin position="126"/>
        <end position="147"/>
    </location>
</feature>
<keyword evidence="11" id="KW-1185">Reference proteome</keyword>
<dbReference type="GO" id="GO:0015606">
    <property type="term" value="F:spermidine transmembrane transporter activity"/>
    <property type="evidence" value="ECO:0007669"/>
    <property type="project" value="TreeGrafter"/>
</dbReference>
<dbReference type="RefSeq" id="WP_151442780.1">
    <property type="nucleotide sequence ID" value="NZ_CABVOU010000027.1"/>
</dbReference>
<feature type="transmembrane region" description="Helical" evidence="9">
    <location>
        <begin position="184"/>
        <end position="201"/>
    </location>
</feature>
<evidence type="ECO:0000256" key="8">
    <source>
        <dbReference type="RuleBase" id="RU362091"/>
    </source>
</evidence>
<keyword evidence="4 9" id="KW-0812">Transmembrane</keyword>